<gene>
    <name evidence="2" type="ORF">GALL_144590</name>
</gene>
<feature type="domain" description="Thiol:disulfide interchange protein DsbD N-terminal" evidence="1">
    <location>
        <begin position="38"/>
        <end position="145"/>
    </location>
</feature>
<evidence type="ECO:0000259" key="1">
    <source>
        <dbReference type="Pfam" id="PF11412"/>
    </source>
</evidence>
<dbReference type="InterPro" id="IPR036929">
    <property type="entry name" value="DsbDN_sf"/>
</dbReference>
<accession>A0A1J5SNZ1</accession>
<dbReference type="Gene3D" id="2.60.40.1250">
    <property type="entry name" value="Thiol:disulfide interchange protein DsbD, N-terminal domain"/>
    <property type="match status" value="1"/>
</dbReference>
<evidence type="ECO:0000313" key="2">
    <source>
        <dbReference type="EMBL" id="OIR03388.1"/>
    </source>
</evidence>
<protein>
    <recommendedName>
        <fullName evidence="1">Thiol:disulfide interchange protein DsbD N-terminal domain-containing protein</fullName>
    </recommendedName>
</protein>
<sequence length="149" mass="16809">MKKIIVVLIAAISTLSVFAQPKNPVTWKFESKKKSDAVYELIITATVPQPWHIYSQFTGKGPVPTKFTFKPNPLVTIEGKAKEVGKLEKVFDPNFKSEVLYFSNSVQFVQTVKLKVKAKTSISGDVEFMVCNDEQCLPPTKRPFEIKLQ</sequence>
<dbReference type="AlphaFoldDB" id="A0A1J5SNZ1"/>
<dbReference type="Pfam" id="PF11412">
    <property type="entry name" value="DsbD_N"/>
    <property type="match status" value="1"/>
</dbReference>
<organism evidence="2">
    <name type="scientific">mine drainage metagenome</name>
    <dbReference type="NCBI Taxonomy" id="410659"/>
    <lineage>
        <taxon>unclassified sequences</taxon>
        <taxon>metagenomes</taxon>
        <taxon>ecological metagenomes</taxon>
    </lineage>
</organism>
<comment type="caution">
    <text evidence="2">The sequence shown here is derived from an EMBL/GenBank/DDBJ whole genome shotgun (WGS) entry which is preliminary data.</text>
</comment>
<name>A0A1J5SNZ1_9ZZZZ</name>
<dbReference type="EMBL" id="MLJW01000066">
    <property type="protein sequence ID" value="OIR03388.1"/>
    <property type="molecule type" value="Genomic_DNA"/>
</dbReference>
<reference evidence="2" key="1">
    <citation type="submission" date="2016-10" db="EMBL/GenBank/DDBJ databases">
        <title>Sequence of Gallionella enrichment culture.</title>
        <authorList>
            <person name="Poehlein A."/>
            <person name="Muehling M."/>
            <person name="Daniel R."/>
        </authorList>
    </citation>
    <scope>NUCLEOTIDE SEQUENCE</scope>
</reference>
<dbReference type="InterPro" id="IPR028250">
    <property type="entry name" value="DsbDN"/>
</dbReference>
<proteinExistence type="predicted"/>